<name>A0ABY5X051_LEICA</name>
<dbReference type="EMBL" id="CP081078">
    <property type="protein sequence ID" value="UWQ59972.1"/>
    <property type="molecule type" value="Genomic_DNA"/>
</dbReference>
<dbReference type="RefSeq" id="WP_260003806.1">
    <property type="nucleotide sequence ID" value="NZ_CP081078.1"/>
</dbReference>
<dbReference type="Proteomes" id="UP001058184">
    <property type="component" value="Chromosome"/>
</dbReference>
<proteinExistence type="predicted"/>
<protein>
    <submittedName>
        <fullName evidence="1">Uncharacterized protein</fullName>
    </submittedName>
</protein>
<sequence>MSPKSPTDIMFGNPPSDIHQPSPAELRDWMELNGGPKVETFADLAAVDETMVPVGGLLRCIETGAVYERAPGGASDAHLDYTGGTGKKWYVRSDVYDPRFFGWSSGDMLPYLQQFADGDWETFRAPRGSEWTLSDTVTIVVDDLTRSKTLDLEGSVRTNTKNSAKILIQQNDKSLGVLKYVYINGGTTHLHSDNNIGFHIKDTRNVRFFGHEVRGDPSLLTSRGVGVLIENENAYAERFMWQNCSGVNLRHTIQFHFSGGVDGGFSFARAMVENMTLNGGVAGEAQIALTTDVDFALGVTNPQNFTLGETVTQAVTGASGTVLGWPEAQNVLYIGSATGDFNATDTITGVTSGKTRTPSSVVSPRLPNVYDSTFENITGNLEDGVIVMDLGGGMVGTRIMHIACEAEAGTRAYAFRVLKNSAGLDNWTFERPSIGDIDLSNQMDLFHGTPDSKAFSPLKIYEGLRLIPASNPPDILDGVMSYADGVGWNPGGIGEGDGGAGCFLRQSGSWQRVVTFVQTNAANLADANNPINTTGKYYGKPVFSASTNAEYRATGAAPSASWKSQLDGSLITPV</sequence>
<keyword evidence="2" id="KW-1185">Reference proteome</keyword>
<gene>
    <name evidence="1" type="ORF">K3722_07530</name>
</gene>
<organism evidence="1 2">
    <name type="scientific">Leisingera caerulea</name>
    <name type="common">Phaeobacter caeruleus</name>
    <dbReference type="NCBI Taxonomy" id="506591"/>
    <lineage>
        <taxon>Bacteria</taxon>
        <taxon>Pseudomonadati</taxon>
        <taxon>Pseudomonadota</taxon>
        <taxon>Alphaproteobacteria</taxon>
        <taxon>Rhodobacterales</taxon>
        <taxon>Roseobacteraceae</taxon>
        <taxon>Leisingera</taxon>
    </lineage>
</organism>
<reference evidence="1" key="1">
    <citation type="submission" date="2021-08" db="EMBL/GenBank/DDBJ databases">
        <authorList>
            <person name="Nwanade C."/>
            <person name="Wang M."/>
            <person name="Masoudi A."/>
            <person name="Yu Z."/>
            <person name="Liu J."/>
        </authorList>
    </citation>
    <scope>NUCLEOTIDE SEQUENCE</scope>
    <source>
        <strain evidence="1">S141</strain>
    </source>
</reference>
<evidence type="ECO:0000313" key="1">
    <source>
        <dbReference type="EMBL" id="UWQ59972.1"/>
    </source>
</evidence>
<accession>A0ABY5X051</accession>
<evidence type="ECO:0000313" key="2">
    <source>
        <dbReference type="Proteomes" id="UP001058184"/>
    </source>
</evidence>